<dbReference type="Gene3D" id="2.80.10.50">
    <property type="match status" value="1"/>
</dbReference>
<comment type="caution">
    <text evidence="2">The sequence shown here is derived from an EMBL/GenBank/DDBJ whole genome shotgun (WGS) entry which is preliminary data.</text>
</comment>
<dbReference type="InterPro" id="IPR002160">
    <property type="entry name" value="Prot_inh_Kunz-lg"/>
</dbReference>
<dbReference type="GO" id="GO:0004866">
    <property type="term" value="F:endopeptidase inhibitor activity"/>
    <property type="evidence" value="ECO:0007669"/>
    <property type="project" value="InterPro"/>
</dbReference>
<dbReference type="CDD" id="cd23370">
    <property type="entry name" value="beta-trefoil_STI_MkMLP-like"/>
    <property type="match status" value="1"/>
</dbReference>
<accession>A0A2H5QQ62</accession>
<dbReference type="STRING" id="55188.A0A2H5QQ62"/>
<dbReference type="PRINTS" id="PR00291">
    <property type="entry name" value="KUNITZINHBTR"/>
</dbReference>
<evidence type="ECO:0008006" key="4">
    <source>
        <dbReference type="Google" id="ProtNLM"/>
    </source>
</evidence>
<keyword evidence="1" id="KW-0732">Signal</keyword>
<dbReference type="PANTHER" id="PTHR33107">
    <property type="entry name" value="KUNITZ TRYPSIN INHIBITOR 2"/>
    <property type="match status" value="1"/>
</dbReference>
<sequence>MKTSLITTLSFLILTLATQPLLGISSNSEPVLDIIGNKVKSTLEYKLIPVLDGAGGFSTHLGTNGQCPLDVIQLSSPSERGDNLRLLPYDNYKIVKVSTDVNLRFPVKVSVKPCNEEPLWKVDSYDDPLIVTGGSEGHPGAETLLNWFKIEKAGNFSYGGVYNIVHCPSVCLSCPRRCNKIGVSTKDGVRRLALVGDDEPALNVLFFPSEERSRLLQAANAISRFFEAAEAISMTA</sequence>
<proteinExistence type="predicted"/>
<dbReference type="SMART" id="SM00452">
    <property type="entry name" value="STI"/>
    <property type="match status" value="1"/>
</dbReference>
<evidence type="ECO:0000256" key="1">
    <source>
        <dbReference type="SAM" id="SignalP"/>
    </source>
</evidence>
<dbReference type="PANTHER" id="PTHR33107:SF5">
    <property type="entry name" value="KUNITZ TRYPSIN INHIBITOR 5"/>
    <property type="match status" value="1"/>
</dbReference>
<reference evidence="2 3" key="1">
    <citation type="journal article" date="2017" name="Front. Genet.">
        <title>Draft sequencing of the heterozygous diploid genome of Satsuma (Citrus unshiu Marc.) using a hybrid assembly approach.</title>
        <authorList>
            <person name="Shimizu T."/>
            <person name="Tanizawa Y."/>
            <person name="Mochizuki T."/>
            <person name="Nagasaki H."/>
            <person name="Yoshioka T."/>
            <person name="Toyoda A."/>
            <person name="Fujiyama A."/>
            <person name="Kaminuma E."/>
            <person name="Nakamura Y."/>
        </authorList>
    </citation>
    <scope>NUCLEOTIDE SEQUENCE [LARGE SCALE GENOMIC DNA]</scope>
    <source>
        <strain evidence="3">cv. Miyagawa wase</strain>
    </source>
</reference>
<evidence type="ECO:0000313" key="3">
    <source>
        <dbReference type="Proteomes" id="UP000236630"/>
    </source>
</evidence>
<keyword evidence="3" id="KW-1185">Reference proteome</keyword>
<feature type="chain" id="PRO_5014141252" description="Miraculin-like" evidence="1">
    <location>
        <begin position="24"/>
        <end position="236"/>
    </location>
</feature>
<dbReference type="Pfam" id="PF00197">
    <property type="entry name" value="Kunitz_legume"/>
    <property type="match status" value="1"/>
</dbReference>
<dbReference type="EMBL" id="BDQV01000616">
    <property type="protein sequence ID" value="GAY66760.1"/>
    <property type="molecule type" value="Genomic_DNA"/>
</dbReference>
<protein>
    <recommendedName>
        <fullName evidence="4">Miraculin-like</fullName>
    </recommendedName>
</protein>
<dbReference type="AlphaFoldDB" id="A0A2H5QQ62"/>
<feature type="signal peptide" evidence="1">
    <location>
        <begin position="1"/>
        <end position="23"/>
    </location>
</feature>
<gene>
    <name evidence="2" type="ORF">CUMW_251360</name>
</gene>
<name>A0A2H5QQ62_CITUN</name>
<dbReference type="Proteomes" id="UP000236630">
    <property type="component" value="Unassembled WGS sequence"/>
</dbReference>
<organism evidence="2 3">
    <name type="scientific">Citrus unshiu</name>
    <name type="common">Satsuma mandarin</name>
    <name type="synonym">Citrus nobilis var. unshiu</name>
    <dbReference type="NCBI Taxonomy" id="55188"/>
    <lineage>
        <taxon>Eukaryota</taxon>
        <taxon>Viridiplantae</taxon>
        <taxon>Streptophyta</taxon>
        <taxon>Embryophyta</taxon>
        <taxon>Tracheophyta</taxon>
        <taxon>Spermatophyta</taxon>
        <taxon>Magnoliopsida</taxon>
        <taxon>eudicotyledons</taxon>
        <taxon>Gunneridae</taxon>
        <taxon>Pentapetalae</taxon>
        <taxon>rosids</taxon>
        <taxon>malvids</taxon>
        <taxon>Sapindales</taxon>
        <taxon>Rutaceae</taxon>
        <taxon>Aurantioideae</taxon>
        <taxon>Citrus</taxon>
    </lineage>
</organism>
<dbReference type="SUPFAM" id="SSF50386">
    <property type="entry name" value="STI-like"/>
    <property type="match status" value="1"/>
</dbReference>
<dbReference type="InterPro" id="IPR011065">
    <property type="entry name" value="Kunitz_inhibitor_STI-like_sf"/>
</dbReference>
<evidence type="ECO:0000313" key="2">
    <source>
        <dbReference type="EMBL" id="GAY66760.1"/>
    </source>
</evidence>